<accession>A0A4C1WMH8</accession>
<dbReference type="AlphaFoldDB" id="A0A4C1WMH8"/>
<name>A0A4C1WMH8_EUMVA</name>
<dbReference type="Proteomes" id="UP000299102">
    <property type="component" value="Unassembled WGS sequence"/>
</dbReference>
<evidence type="ECO:0000313" key="3">
    <source>
        <dbReference type="Proteomes" id="UP000299102"/>
    </source>
</evidence>
<keyword evidence="3" id="KW-1185">Reference proteome</keyword>
<comment type="caution">
    <text evidence="2">The sequence shown here is derived from an EMBL/GenBank/DDBJ whole genome shotgun (WGS) entry which is preliminary data.</text>
</comment>
<dbReference type="EMBL" id="BGZK01000579">
    <property type="protein sequence ID" value="GBP51327.1"/>
    <property type="molecule type" value="Genomic_DNA"/>
</dbReference>
<sequence length="162" mass="18317">MCIEKAYRLVLLYEREGKRCREKMHKVDSSTTESHTRFNDTGGRTYNGDEARDESDVEMSSGREVDLVLMLVYVNGDSDHEDAPHHHIQNLEHYIADKILRDILSSSSFALEPAPKKMTQRYKLNLGTSFSPPMESYAAISTGMAVQGARGYPSIVNVYPIE</sequence>
<protein>
    <submittedName>
        <fullName evidence="2">Uncharacterized protein</fullName>
    </submittedName>
</protein>
<gene>
    <name evidence="2" type="ORF">EVAR_34113_1</name>
</gene>
<reference evidence="2 3" key="1">
    <citation type="journal article" date="2019" name="Commun. Biol.">
        <title>The bagworm genome reveals a unique fibroin gene that provides high tensile strength.</title>
        <authorList>
            <person name="Kono N."/>
            <person name="Nakamura H."/>
            <person name="Ohtoshi R."/>
            <person name="Tomita M."/>
            <person name="Numata K."/>
            <person name="Arakawa K."/>
        </authorList>
    </citation>
    <scope>NUCLEOTIDE SEQUENCE [LARGE SCALE GENOMIC DNA]</scope>
</reference>
<evidence type="ECO:0000256" key="1">
    <source>
        <dbReference type="SAM" id="MobiDB-lite"/>
    </source>
</evidence>
<organism evidence="2 3">
    <name type="scientific">Eumeta variegata</name>
    <name type="common">Bagworm moth</name>
    <name type="synonym">Eumeta japonica</name>
    <dbReference type="NCBI Taxonomy" id="151549"/>
    <lineage>
        <taxon>Eukaryota</taxon>
        <taxon>Metazoa</taxon>
        <taxon>Ecdysozoa</taxon>
        <taxon>Arthropoda</taxon>
        <taxon>Hexapoda</taxon>
        <taxon>Insecta</taxon>
        <taxon>Pterygota</taxon>
        <taxon>Neoptera</taxon>
        <taxon>Endopterygota</taxon>
        <taxon>Lepidoptera</taxon>
        <taxon>Glossata</taxon>
        <taxon>Ditrysia</taxon>
        <taxon>Tineoidea</taxon>
        <taxon>Psychidae</taxon>
        <taxon>Oiketicinae</taxon>
        <taxon>Eumeta</taxon>
    </lineage>
</organism>
<proteinExistence type="predicted"/>
<evidence type="ECO:0000313" key="2">
    <source>
        <dbReference type="EMBL" id="GBP51327.1"/>
    </source>
</evidence>
<feature type="region of interest" description="Disordered" evidence="1">
    <location>
        <begin position="24"/>
        <end position="59"/>
    </location>
</feature>